<keyword evidence="6 8" id="KW-0663">Pyridoxal phosphate</keyword>
<comment type="similarity">
    <text evidence="8">Belongs to the class-III pyridoxal-phosphate-dependent aminotransferase family.</text>
</comment>
<dbReference type="InterPro" id="IPR015422">
    <property type="entry name" value="PyrdxlP-dep_Trfase_small"/>
</dbReference>
<dbReference type="Gene3D" id="3.90.1150.10">
    <property type="entry name" value="Aspartate Aminotransferase, domain 1"/>
    <property type="match status" value="1"/>
</dbReference>
<dbReference type="InterPro" id="IPR010164">
    <property type="entry name" value="Orn_aminotrans"/>
</dbReference>
<dbReference type="PANTHER" id="PTHR11986:SF18">
    <property type="entry name" value="ORNITHINE AMINOTRANSFERASE, MITOCHONDRIAL"/>
    <property type="match status" value="1"/>
</dbReference>
<dbReference type="EC" id="2.6.1.13" evidence="3"/>
<keyword evidence="5 9" id="KW-0808">Transferase</keyword>
<sequence>MSPRISPGLCERCVHARKIVSAKSSVFWRCATSERVPGWPKYPPLPVLRCPHHRAGLPSAGVQRHDATVMNEPAAPDSQPWIELEERFAAHNYHPLDVVLTRGEGPWVWDVQGKRYLDCLAAYSAVNQGHNHPRIVAALIEQAKILGLTSRAFRNDKFGPFCRKLSELSGYERVLMMNTGAEAVETAIKAARKWGYEVKGVPAGKAKILVCEGNFHGRTTTIVGFSTDPGARDNYGPFTPGFEVIPYGDLAAAKAAFDEHVVAVLVEPVQGEGGIIIPPADYLPGLRALCDEHQSLLLCDEIQSGLGRCGSMFAHSLAGVRADGVTIGKALSGGLYPVSAFLADAKVMDVFTPGSHGSTYGGNPLACAVADAALDVLVDEKLVERSAELGAWMKTELENIASPHIKELRGVGLWYGIELHPEAGGARRFCEALQREGMLCKETHEHTIRLAPPLVVERAELEWALARLTKVLGGN</sequence>
<evidence type="ECO:0000256" key="2">
    <source>
        <dbReference type="ARBA" id="ARBA00004998"/>
    </source>
</evidence>
<dbReference type="Proteomes" id="UP000237968">
    <property type="component" value="Unassembled WGS sequence"/>
</dbReference>
<dbReference type="InterPro" id="IPR049704">
    <property type="entry name" value="Aminotrans_3_PPA_site"/>
</dbReference>
<dbReference type="Gene3D" id="3.40.640.10">
    <property type="entry name" value="Type I PLP-dependent aspartate aminotransferase-like (Major domain)"/>
    <property type="match status" value="1"/>
</dbReference>
<name>A0A2S9XMT1_9BACT</name>
<dbReference type="SUPFAM" id="SSF53383">
    <property type="entry name" value="PLP-dependent transferases"/>
    <property type="match status" value="1"/>
</dbReference>
<dbReference type="InterPro" id="IPR050103">
    <property type="entry name" value="Class-III_PLP-dep_AT"/>
</dbReference>
<dbReference type="PROSITE" id="PS00600">
    <property type="entry name" value="AA_TRANSFER_CLASS_3"/>
    <property type="match status" value="1"/>
</dbReference>
<dbReference type="GO" id="GO:0004587">
    <property type="term" value="F:ornithine aminotransferase activity"/>
    <property type="evidence" value="ECO:0007669"/>
    <property type="project" value="UniProtKB-EC"/>
</dbReference>
<evidence type="ECO:0000256" key="8">
    <source>
        <dbReference type="RuleBase" id="RU003560"/>
    </source>
</evidence>
<dbReference type="AlphaFoldDB" id="A0A2S9XMT1"/>
<dbReference type="EMBL" id="PVNK01000179">
    <property type="protein sequence ID" value="PRP94167.1"/>
    <property type="molecule type" value="Genomic_DNA"/>
</dbReference>
<dbReference type="FunFam" id="3.40.640.10:FF:000011">
    <property type="entry name" value="Ornithine aminotransferase"/>
    <property type="match status" value="1"/>
</dbReference>
<proteinExistence type="inferred from homology"/>
<dbReference type="UniPathway" id="UPA00098">
    <property type="reaction ID" value="UER00358"/>
</dbReference>
<gene>
    <name evidence="9" type="primary">rocD2</name>
    <name evidence="9" type="ORF">ENSA5_41220</name>
</gene>
<dbReference type="InterPro" id="IPR015424">
    <property type="entry name" value="PyrdxlP-dep_Trfase"/>
</dbReference>
<comment type="cofactor">
    <cofactor evidence="1">
        <name>pyridoxal 5'-phosphate</name>
        <dbReference type="ChEBI" id="CHEBI:597326"/>
    </cofactor>
</comment>
<keyword evidence="10" id="KW-1185">Reference proteome</keyword>
<protein>
    <recommendedName>
        <fullName evidence="3">ornithine aminotransferase</fullName>
        <ecNumber evidence="3">2.6.1.13</ecNumber>
    </recommendedName>
    <alternativeName>
        <fullName evidence="7">Ornithine--oxo-acid aminotransferase</fullName>
    </alternativeName>
</protein>
<comment type="caution">
    <text evidence="9">The sequence shown here is derived from an EMBL/GenBank/DDBJ whole genome shotgun (WGS) entry which is preliminary data.</text>
</comment>
<dbReference type="PIRSF" id="PIRSF000521">
    <property type="entry name" value="Transaminase_4ab_Lys_Orn"/>
    <property type="match status" value="1"/>
</dbReference>
<evidence type="ECO:0000256" key="4">
    <source>
        <dbReference type="ARBA" id="ARBA00022576"/>
    </source>
</evidence>
<dbReference type="InterPro" id="IPR015421">
    <property type="entry name" value="PyrdxlP-dep_Trfase_major"/>
</dbReference>
<organism evidence="9 10">
    <name type="scientific">Enhygromyxa salina</name>
    <dbReference type="NCBI Taxonomy" id="215803"/>
    <lineage>
        <taxon>Bacteria</taxon>
        <taxon>Pseudomonadati</taxon>
        <taxon>Myxococcota</taxon>
        <taxon>Polyangia</taxon>
        <taxon>Nannocystales</taxon>
        <taxon>Nannocystaceae</taxon>
        <taxon>Enhygromyxa</taxon>
    </lineage>
</organism>
<dbReference type="Pfam" id="PF00202">
    <property type="entry name" value="Aminotran_3"/>
    <property type="match status" value="1"/>
</dbReference>
<dbReference type="CDD" id="cd00610">
    <property type="entry name" value="OAT_like"/>
    <property type="match status" value="1"/>
</dbReference>
<evidence type="ECO:0000256" key="5">
    <source>
        <dbReference type="ARBA" id="ARBA00022679"/>
    </source>
</evidence>
<dbReference type="InterPro" id="IPR005814">
    <property type="entry name" value="Aminotrans_3"/>
</dbReference>
<evidence type="ECO:0000256" key="3">
    <source>
        <dbReference type="ARBA" id="ARBA00012924"/>
    </source>
</evidence>
<evidence type="ECO:0000313" key="9">
    <source>
        <dbReference type="EMBL" id="PRP94167.1"/>
    </source>
</evidence>
<evidence type="ECO:0000256" key="6">
    <source>
        <dbReference type="ARBA" id="ARBA00022898"/>
    </source>
</evidence>
<reference evidence="9 10" key="1">
    <citation type="submission" date="2018-03" db="EMBL/GenBank/DDBJ databases">
        <title>Draft Genome Sequences of the Obligatory Marine Myxobacteria Enhygromyxa salina SWB005.</title>
        <authorList>
            <person name="Poehlein A."/>
            <person name="Moghaddam J.A."/>
            <person name="Harms H."/>
            <person name="Alanjari M."/>
            <person name="Koenig G.M."/>
            <person name="Daniel R."/>
            <person name="Schaeberle T.F."/>
        </authorList>
    </citation>
    <scope>NUCLEOTIDE SEQUENCE [LARGE SCALE GENOMIC DNA]</scope>
    <source>
        <strain evidence="9 10">SWB005</strain>
    </source>
</reference>
<keyword evidence="4 9" id="KW-0032">Aminotransferase</keyword>
<evidence type="ECO:0000256" key="1">
    <source>
        <dbReference type="ARBA" id="ARBA00001933"/>
    </source>
</evidence>
<evidence type="ECO:0000256" key="7">
    <source>
        <dbReference type="ARBA" id="ARBA00030587"/>
    </source>
</evidence>
<dbReference type="PANTHER" id="PTHR11986">
    <property type="entry name" value="AMINOTRANSFERASE CLASS III"/>
    <property type="match status" value="1"/>
</dbReference>
<accession>A0A2S9XMT1</accession>
<dbReference type="GO" id="GO:0055129">
    <property type="term" value="P:L-proline biosynthetic process"/>
    <property type="evidence" value="ECO:0007669"/>
    <property type="project" value="UniProtKB-UniPathway"/>
</dbReference>
<evidence type="ECO:0000313" key="10">
    <source>
        <dbReference type="Proteomes" id="UP000237968"/>
    </source>
</evidence>
<dbReference type="GO" id="GO:0030170">
    <property type="term" value="F:pyridoxal phosphate binding"/>
    <property type="evidence" value="ECO:0007669"/>
    <property type="project" value="InterPro"/>
</dbReference>
<dbReference type="GO" id="GO:0042802">
    <property type="term" value="F:identical protein binding"/>
    <property type="evidence" value="ECO:0007669"/>
    <property type="project" value="TreeGrafter"/>
</dbReference>
<comment type="pathway">
    <text evidence="2">Amino-acid biosynthesis; L-proline biosynthesis; L-glutamate 5-semialdehyde from L-ornithine: step 1/1.</text>
</comment>
<dbReference type="NCBIfam" id="TIGR01885">
    <property type="entry name" value="Orn_aminotrans"/>
    <property type="match status" value="1"/>
</dbReference>